<comment type="caution">
    <text evidence="2">The sequence shown here is derived from an EMBL/GenBank/DDBJ whole genome shotgun (WGS) entry which is preliminary data.</text>
</comment>
<comment type="similarity">
    <text evidence="1">Belongs to the SNF8 family.</text>
</comment>
<organism evidence="2 3">
    <name type="scientific">Wallemia hederae</name>
    <dbReference type="NCBI Taxonomy" id="1540922"/>
    <lineage>
        <taxon>Eukaryota</taxon>
        <taxon>Fungi</taxon>
        <taxon>Dikarya</taxon>
        <taxon>Basidiomycota</taxon>
        <taxon>Wallemiomycotina</taxon>
        <taxon>Wallemiomycetes</taxon>
        <taxon>Wallemiales</taxon>
        <taxon>Wallemiaceae</taxon>
        <taxon>Wallemia</taxon>
    </lineage>
</organism>
<reference evidence="2 3" key="1">
    <citation type="submission" date="2019-03" db="EMBL/GenBank/DDBJ databases">
        <title>Sequencing 23 genomes of Wallemia ichthyophaga.</title>
        <authorList>
            <person name="Gostincar C."/>
        </authorList>
    </citation>
    <scope>NUCLEOTIDE SEQUENCE [LARGE SCALE GENOMIC DNA]</scope>
    <source>
        <strain evidence="2 3">EXF-5753</strain>
    </source>
</reference>
<dbReference type="PANTHER" id="PTHR12806">
    <property type="entry name" value="EAP30 SUBUNIT OF ELL COMPLEX"/>
    <property type="match status" value="1"/>
</dbReference>
<evidence type="ECO:0000313" key="3">
    <source>
        <dbReference type="Proteomes" id="UP000310189"/>
    </source>
</evidence>
<dbReference type="InterPro" id="IPR016689">
    <property type="entry name" value="ESCRT-2_cplx_Snf8"/>
</dbReference>
<dbReference type="InterPro" id="IPR036388">
    <property type="entry name" value="WH-like_DNA-bd_sf"/>
</dbReference>
<dbReference type="PANTHER" id="PTHR12806:SF0">
    <property type="entry name" value="VACUOLAR-SORTING PROTEIN SNF8"/>
    <property type="match status" value="1"/>
</dbReference>
<dbReference type="EMBL" id="SPNW01000025">
    <property type="protein sequence ID" value="TIA89666.1"/>
    <property type="molecule type" value="Genomic_DNA"/>
</dbReference>
<dbReference type="InterPro" id="IPR040608">
    <property type="entry name" value="Snf8/Vps36"/>
</dbReference>
<evidence type="ECO:0000313" key="2">
    <source>
        <dbReference type="EMBL" id="TIA89666.1"/>
    </source>
</evidence>
<sequence>MSRRNARGIGSLYQQHSHDAYRRASERINEQQVESIRLQIATFQEYLVNFSQKHRKDIESNLEFRNRFTDMCNLIGVDPLNIERGSLFSNLTGLSDFYMSLAVQLVDMCVSTSSLTGGLVRVDDILQALSTKRRTAITLSDLHKAIKVLKPLNDNAHQYEIIPVNDILYMRSQPRQVNNDILTLLEIAHSNHGWIDQHTVHTHSPAWSTDRIRNSLRQAVMDDGFVWVDEQAPSTRYYFPSLFHDVVQSVV</sequence>
<name>A0A4T0FS18_9BASI</name>
<dbReference type="OrthoDB" id="283883at2759"/>
<proteinExistence type="inferred from homology"/>
<dbReference type="InterPro" id="IPR036390">
    <property type="entry name" value="WH_DNA-bd_sf"/>
</dbReference>
<dbReference type="GO" id="GO:0043328">
    <property type="term" value="P:protein transport to vacuole involved in ubiquitin-dependent protein catabolic process via the multivesicular body sorting pathway"/>
    <property type="evidence" value="ECO:0007669"/>
    <property type="project" value="TreeGrafter"/>
</dbReference>
<dbReference type="Proteomes" id="UP000310189">
    <property type="component" value="Unassembled WGS sequence"/>
</dbReference>
<evidence type="ECO:0008006" key="4">
    <source>
        <dbReference type="Google" id="ProtNLM"/>
    </source>
</evidence>
<dbReference type="AlphaFoldDB" id="A0A4T0FS18"/>
<protein>
    <recommendedName>
        <fullName evidence="4">Vacuolar-sorting protein SNF8</fullName>
    </recommendedName>
</protein>
<dbReference type="SUPFAM" id="SSF46785">
    <property type="entry name" value="Winged helix' DNA-binding domain"/>
    <property type="match status" value="2"/>
</dbReference>
<accession>A0A4T0FS18</accession>
<dbReference type="Gene3D" id="6.10.140.180">
    <property type="match status" value="1"/>
</dbReference>
<dbReference type="Pfam" id="PF04157">
    <property type="entry name" value="EAP30"/>
    <property type="match status" value="1"/>
</dbReference>
<evidence type="ECO:0000256" key="1">
    <source>
        <dbReference type="ARBA" id="ARBA00009834"/>
    </source>
</evidence>
<dbReference type="GO" id="GO:0000814">
    <property type="term" value="C:ESCRT II complex"/>
    <property type="evidence" value="ECO:0007669"/>
    <property type="project" value="InterPro"/>
</dbReference>
<keyword evidence="3" id="KW-1185">Reference proteome</keyword>
<dbReference type="Gene3D" id="1.10.10.10">
    <property type="entry name" value="Winged helix-like DNA-binding domain superfamily/Winged helix DNA-binding domain"/>
    <property type="match status" value="2"/>
</dbReference>
<gene>
    <name evidence="2" type="ORF">E3P99_01954</name>
</gene>